<feature type="compositionally biased region" description="Basic and acidic residues" evidence="1">
    <location>
        <begin position="117"/>
        <end position="129"/>
    </location>
</feature>
<dbReference type="EMBL" id="JBBPBN010000001">
    <property type="protein sequence ID" value="KAK9046750.1"/>
    <property type="molecule type" value="Genomic_DNA"/>
</dbReference>
<name>A0ABR2UAM5_9ROSI</name>
<feature type="compositionally biased region" description="Basic and acidic residues" evidence="1">
    <location>
        <begin position="48"/>
        <end position="58"/>
    </location>
</feature>
<gene>
    <name evidence="2" type="ORF">V6N11_052628</name>
</gene>
<feature type="region of interest" description="Disordered" evidence="1">
    <location>
        <begin position="108"/>
        <end position="129"/>
    </location>
</feature>
<organism evidence="2 3">
    <name type="scientific">Hibiscus sabdariffa</name>
    <name type="common">roselle</name>
    <dbReference type="NCBI Taxonomy" id="183260"/>
    <lineage>
        <taxon>Eukaryota</taxon>
        <taxon>Viridiplantae</taxon>
        <taxon>Streptophyta</taxon>
        <taxon>Embryophyta</taxon>
        <taxon>Tracheophyta</taxon>
        <taxon>Spermatophyta</taxon>
        <taxon>Magnoliopsida</taxon>
        <taxon>eudicotyledons</taxon>
        <taxon>Gunneridae</taxon>
        <taxon>Pentapetalae</taxon>
        <taxon>rosids</taxon>
        <taxon>malvids</taxon>
        <taxon>Malvales</taxon>
        <taxon>Malvaceae</taxon>
        <taxon>Malvoideae</taxon>
        <taxon>Hibiscus</taxon>
    </lineage>
</organism>
<evidence type="ECO:0000313" key="3">
    <source>
        <dbReference type="Proteomes" id="UP001396334"/>
    </source>
</evidence>
<evidence type="ECO:0000313" key="2">
    <source>
        <dbReference type="EMBL" id="KAK9046750.1"/>
    </source>
</evidence>
<accession>A0ABR2UAM5</accession>
<proteinExistence type="predicted"/>
<comment type="caution">
    <text evidence="2">The sequence shown here is derived from an EMBL/GenBank/DDBJ whole genome shotgun (WGS) entry which is preliminary data.</text>
</comment>
<feature type="region of interest" description="Disordered" evidence="1">
    <location>
        <begin position="48"/>
        <end position="73"/>
    </location>
</feature>
<keyword evidence="3" id="KW-1185">Reference proteome</keyword>
<dbReference type="Proteomes" id="UP001396334">
    <property type="component" value="Unassembled WGS sequence"/>
</dbReference>
<reference evidence="2 3" key="1">
    <citation type="journal article" date="2024" name="G3 (Bethesda)">
        <title>Genome assembly of Hibiscus sabdariffa L. provides insights into metabolisms of medicinal natural products.</title>
        <authorList>
            <person name="Kim T."/>
        </authorList>
    </citation>
    <scope>NUCLEOTIDE SEQUENCE [LARGE SCALE GENOMIC DNA]</scope>
    <source>
        <strain evidence="2">TK-2024</strain>
        <tissue evidence="2">Old leaves</tissue>
    </source>
</reference>
<protein>
    <submittedName>
        <fullName evidence="2">Uncharacterized protein</fullName>
    </submittedName>
</protein>
<sequence>MHPRKVFMFESGQTLLSRKDCLDLVFQIRERKVEELILPEVCPRNGEPLRIKEAEPKTNNKRKRRLDSRKEDRRHYIVSRKDDRCTFFKGGDSKKECRRRFTASRKKERCINKKKQRMEEESRFKKGGS</sequence>
<evidence type="ECO:0000256" key="1">
    <source>
        <dbReference type="SAM" id="MobiDB-lite"/>
    </source>
</evidence>